<dbReference type="PANTHER" id="PTHR44846">
    <property type="entry name" value="MANNOSYL-D-GLYCERATE TRANSPORT/METABOLISM SYSTEM REPRESSOR MNGR-RELATED"/>
    <property type="match status" value="1"/>
</dbReference>
<evidence type="ECO:0000256" key="3">
    <source>
        <dbReference type="ARBA" id="ARBA00023163"/>
    </source>
</evidence>
<dbReference type="RefSeq" id="WP_249585887.1">
    <property type="nucleotide sequence ID" value="NZ_BAAAQL010000002.1"/>
</dbReference>
<dbReference type="InterPro" id="IPR036388">
    <property type="entry name" value="WH-like_DNA-bd_sf"/>
</dbReference>
<dbReference type="CDD" id="cd07377">
    <property type="entry name" value="WHTH_GntR"/>
    <property type="match status" value="1"/>
</dbReference>
<evidence type="ECO:0000256" key="2">
    <source>
        <dbReference type="ARBA" id="ARBA00023125"/>
    </source>
</evidence>
<dbReference type="Gene3D" id="1.10.10.10">
    <property type="entry name" value="Winged helix-like DNA-binding domain superfamily/Winged helix DNA-binding domain"/>
    <property type="match status" value="1"/>
</dbReference>
<dbReference type="SMART" id="SM00866">
    <property type="entry name" value="UTRA"/>
    <property type="match status" value="1"/>
</dbReference>
<dbReference type="Pfam" id="PF07702">
    <property type="entry name" value="UTRA"/>
    <property type="match status" value="1"/>
</dbReference>
<accession>A0ABY4PL03</accession>
<dbReference type="Pfam" id="PF00392">
    <property type="entry name" value="GntR"/>
    <property type="match status" value="1"/>
</dbReference>
<evidence type="ECO:0000313" key="6">
    <source>
        <dbReference type="Proteomes" id="UP000829992"/>
    </source>
</evidence>
<dbReference type="Proteomes" id="UP000829992">
    <property type="component" value="Chromosome"/>
</dbReference>
<organism evidence="5 6">
    <name type="scientific">Streptomyces durmitorensis</name>
    <dbReference type="NCBI Taxonomy" id="319947"/>
    <lineage>
        <taxon>Bacteria</taxon>
        <taxon>Bacillati</taxon>
        <taxon>Actinomycetota</taxon>
        <taxon>Actinomycetes</taxon>
        <taxon>Kitasatosporales</taxon>
        <taxon>Streptomycetaceae</taxon>
        <taxon>Streptomyces</taxon>
    </lineage>
</organism>
<dbReference type="InterPro" id="IPR036390">
    <property type="entry name" value="WH_DNA-bd_sf"/>
</dbReference>
<dbReference type="EMBL" id="CP097289">
    <property type="protein sequence ID" value="UQT54391.1"/>
    <property type="molecule type" value="Genomic_DNA"/>
</dbReference>
<dbReference type="SUPFAM" id="SSF46785">
    <property type="entry name" value="Winged helix' DNA-binding domain"/>
    <property type="match status" value="1"/>
</dbReference>
<evidence type="ECO:0000256" key="1">
    <source>
        <dbReference type="ARBA" id="ARBA00023015"/>
    </source>
</evidence>
<dbReference type="Gene3D" id="3.40.1410.10">
    <property type="entry name" value="Chorismate lyase-like"/>
    <property type="match status" value="1"/>
</dbReference>
<feature type="domain" description="HTH gntR-type" evidence="4">
    <location>
        <begin position="10"/>
        <end position="78"/>
    </location>
</feature>
<evidence type="ECO:0000313" key="5">
    <source>
        <dbReference type="EMBL" id="UQT54391.1"/>
    </source>
</evidence>
<sequence length="246" mass="26721">MAPRKGEPGRYVAAELAAEFRALIQSGELLPGAQLPSEAALKDERSLSNAAVRAAYERLMAEGLAVSRHGKGVYVLDPKRLVRTSPRRFARGAQSIQSADLEGREPDVQVDVDEVATASDRVVEILGAGPFCRRSRLFSLDGRKLQLATSYLPAGLAVEAGVDQTDTGSGGMYERLAEVGRRPVKACERVYGRVATSEEAQALGLSKGMSIFLIERVAYDEEGRAVEVNEMTLDASKYILEYEFPI</sequence>
<keyword evidence="3" id="KW-0804">Transcription</keyword>
<dbReference type="InterPro" id="IPR028978">
    <property type="entry name" value="Chorismate_lyase_/UTRA_dom_sf"/>
</dbReference>
<dbReference type="InterPro" id="IPR011663">
    <property type="entry name" value="UTRA"/>
</dbReference>
<keyword evidence="6" id="KW-1185">Reference proteome</keyword>
<dbReference type="SUPFAM" id="SSF64288">
    <property type="entry name" value="Chorismate lyase-like"/>
    <property type="match status" value="1"/>
</dbReference>
<proteinExistence type="predicted"/>
<dbReference type="InterPro" id="IPR050679">
    <property type="entry name" value="Bact_HTH_transcr_reg"/>
</dbReference>
<protein>
    <submittedName>
        <fullName evidence="5">GntR family transcriptional regulator</fullName>
    </submittedName>
</protein>
<dbReference type="InterPro" id="IPR000524">
    <property type="entry name" value="Tscrpt_reg_HTH_GntR"/>
</dbReference>
<keyword evidence="2" id="KW-0238">DNA-binding</keyword>
<name>A0ABY4PL03_9ACTN</name>
<reference evidence="5 6" key="1">
    <citation type="submission" date="2022-05" db="EMBL/GenBank/DDBJ databases">
        <authorList>
            <person name="Zhou X."/>
            <person name="Li K."/>
            <person name="Man Y."/>
        </authorList>
    </citation>
    <scope>NUCLEOTIDE SEQUENCE [LARGE SCALE GENOMIC DNA]</scope>
    <source>
        <strain evidence="5 6">MS405</strain>
    </source>
</reference>
<gene>
    <name evidence="5" type="ORF">M4V62_04415</name>
</gene>
<dbReference type="PROSITE" id="PS50949">
    <property type="entry name" value="HTH_GNTR"/>
    <property type="match status" value="1"/>
</dbReference>
<keyword evidence="1" id="KW-0805">Transcription regulation</keyword>
<dbReference type="PANTHER" id="PTHR44846:SF17">
    <property type="entry name" value="GNTR-FAMILY TRANSCRIPTIONAL REGULATOR"/>
    <property type="match status" value="1"/>
</dbReference>
<dbReference type="SMART" id="SM00345">
    <property type="entry name" value="HTH_GNTR"/>
    <property type="match status" value="1"/>
</dbReference>
<evidence type="ECO:0000259" key="4">
    <source>
        <dbReference type="PROSITE" id="PS50949"/>
    </source>
</evidence>